<reference evidence="2 3" key="1">
    <citation type="submission" date="2024-05" db="EMBL/GenBank/DDBJ databases">
        <title>A draft genome resource for the thread blight pathogen Marasmius tenuissimus strain MS-2.</title>
        <authorList>
            <person name="Yulfo-Soto G.E."/>
            <person name="Baruah I.K."/>
            <person name="Amoako-Attah I."/>
            <person name="Bukari Y."/>
            <person name="Meinhardt L.W."/>
            <person name="Bailey B.A."/>
            <person name="Cohen S.P."/>
        </authorList>
    </citation>
    <scope>NUCLEOTIDE SEQUENCE [LARGE SCALE GENOMIC DNA]</scope>
    <source>
        <strain evidence="2 3">MS-2</strain>
    </source>
</reference>
<keyword evidence="3" id="KW-1185">Reference proteome</keyword>
<dbReference type="SMART" id="SM00739">
    <property type="entry name" value="KOW"/>
    <property type="match status" value="2"/>
</dbReference>
<protein>
    <recommendedName>
        <fullName evidence="1">KOW domain-containing protein</fullName>
    </recommendedName>
</protein>
<evidence type="ECO:0000259" key="1">
    <source>
        <dbReference type="SMART" id="SM00739"/>
    </source>
</evidence>
<name>A0ABR2Z6P4_9AGAR</name>
<evidence type="ECO:0000313" key="3">
    <source>
        <dbReference type="Proteomes" id="UP001437256"/>
    </source>
</evidence>
<dbReference type="EMBL" id="JBBXMP010000803">
    <property type="protein sequence ID" value="KAL0056938.1"/>
    <property type="molecule type" value="Genomic_DNA"/>
</dbReference>
<evidence type="ECO:0000313" key="2">
    <source>
        <dbReference type="EMBL" id="KAL0056938.1"/>
    </source>
</evidence>
<proteinExistence type="predicted"/>
<gene>
    <name evidence="2" type="ORF">AAF712_016446</name>
</gene>
<organism evidence="2 3">
    <name type="scientific">Marasmius tenuissimus</name>
    <dbReference type="NCBI Taxonomy" id="585030"/>
    <lineage>
        <taxon>Eukaryota</taxon>
        <taxon>Fungi</taxon>
        <taxon>Dikarya</taxon>
        <taxon>Basidiomycota</taxon>
        <taxon>Agaricomycotina</taxon>
        <taxon>Agaricomycetes</taxon>
        <taxon>Agaricomycetidae</taxon>
        <taxon>Agaricales</taxon>
        <taxon>Marasmiineae</taxon>
        <taxon>Marasmiaceae</taxon>
        <taxon>Marasmius</taxon>
    </lineage>
</organism>
<dbReference type="Pfam" id="PF00467">
    <property type="entry name" value="KOW"/>
    <property type="match status" value="1"/>
</dbReference>
<sequence length="326" mass="37689">MTSLLWQNCTPGSWVMIMSGPYKGDVGLIIRRHKPSRYNQEPMQGRHKSKGHPRVIVVVVPRLFRPTTKDQNTKPNTLKQSRAIATRPTRERFRWWNNIDNSPGFDPSDWHWVCEEHECSDWEVCPHYLYVYCNHIINHNMSRTVELVTDICPLRMYDLTPDDPFYLSDHPFVKENLHKLPTPNNWHFEIGEVVSVLRHIPVEPDLLQKDTTMSVIADETYPQGTITEILGRQCVVTCDVVVEGEEIVRVDGKNVRVRTLDGKQLLERLWSREADLWDIRKVFKQDDGVTVRGGRYEGLEGLVIDAGLSKTSDMVSVHVVNDTHDV</sequence>
<dbReference type="InterPro" id="IPR005824">
    <property type="entry name" value="KOW"/>
</dbReference>
<feature type="domain" description="KOW" evidence="1">
    <location>
        <begin position="282"/>
        <end position="309"/>
    </location>
</feature>
<dbReference type="Proteomes" id="UP001437256">
    <property type="component" value="Unassembled WGS sequence"/>
</dbReference>
<accession>A0ABR2Z6P4</accession>
<feature type="domain" description="KOW" evidence="1">
    <location>
        <begin position="8"/>
        <end position="35"/>
    </location>
</feature>
<comment type="caution">
    <text evidence="2">The sequence shown here is derived from an EMBL/GenBank/DDBJ whole genome shotgun (WGS) entry which is preliminary data.</text>
</comment>
<feature type="non-terminal residue" evidence="2">
    <location>
        <position position="326"/>
    </location>
</feature>